<evidence type="ECO:0000256" key="2">
    <source>
        <dbReference type="ARBA" id="ARBA00022857"/>
    </source>
</evidence>
<comment type="similarity">
    <text evidence="1">Belongs to the short-chain dehydrogenases/reductases (SDR) family.</text>
</comment>
<dbReference type="PROSITE" id="PS00061">
    <property type="entry name" value="ADH_SHORT"/>
    <property type="match status" value="1"/>
</dbReference>
<keyword evidence="2" id="KW-0521">NADP</keyword>
<dbReference type="SUPFAM" id="SSF51735">
    <property type="entry name" value="NAD(P)-binding Rossmann-fold domains"/>
    <property type="match status" value="1"/>
</dbReference>
<dbReference type="GO" id="GO:0016491">
    <property type="term" value="F:oxidoreductase activity"/>
    <property type="evidence" value="ECO:0007669"/>
    <property type="project" value="UniProtKB-KW"/>
</dbReference>
<dbReference type="InterPro" id="IPR036291">
    <property type="entry name" value="NAD(P)-bd_dom_sf"/>
</dbReference>
<dbReference type="AlphaFoldDB" id="A0A9P6CWU8"/>
<dbReference type="PANTHER" id="PTHR43544">
    <property type="entry name" value="SHORT-CHAIN DEHYDROGENASE/REDUCTASE"/>
    <property type="match status" value="1"/>
</dbReference>
<sequence>MTTPAPKIYFVAGGTRGIGLGLVAGIAARDPTAIIYAGGRNLSSAQLLIDLSAKYPGRIEPVKYIAGDKEGNEELAKEIGKKHGHVDTVIANAGIANSDAPVHETSIKSFEEHFSVNVLGPIVLFQTFRDLLKASPSPRFVAISSGAGSIEGLSRNPFNNSPYGTSKAALNWVVRKIHYENDWLIAYPQCPGAVDTDMMREGIAKDTTGKFKEIMKIMNVRQPDEAATVLLDILDASTREKDGGQFHNIDLGRHPW</sequence>
<evidence type="ECO:0000256" key="3">
    <source>
        <dbReference type="ARBA" id="ARBA00023002"/>
    </source>
</evidence>
<keyword evidence="5" id="KW-1185">Reference proteome</keyword>
<keyword evidence="3" id="KW-0560">Oxidoreductase</keyword>
<dbReference type="PANTHER" id="PTHR43544:SF7">
    <property type="entry name" value="NADB-LER2"/>
    <property type="match status" value="1"/>
</dbReference>
<reference evidence="4" key="1">
    <citation type="submission" date="2020-11" db="EMBL/GenBank/DDBJ databases">
        <authorList>
            <consortium name="DOE Joint Genome Institute"/>
            <person name="Ahrendt S."/>
            <person name="Riley R."/>
            <person name="Andreopoulos W."/>
            <person name="Labutti K."/>
            <person name="Pangilinan J."/>
            <person name="Ruiz-Duenas F.J."/>
            <person name="Barrasa J.M."/>
            <person name="Sanchez-Garcia M."/>
            <person name="Camarero S."/>
            <person name="Miyauchi S."/>
            <person name="Serrano A."/>
            <person name="Linde D."/>
            <person name="Babiker R."/>
            <person name="Drula E."/>
            <person name="Ayuso-Fernandez I."/>
            <person name="Pacheco R."/>
            <person name="Padilla G."/>
            <person name="Ferreira P."/>
            <person name="Barriuso J."/>
            <person name="Kellner H."/>
            <person name="Castanera R."/>
            <person name="Alfaro M."/>
            <person name="Ramirez L."/>
            <person name="Pisabarro A.G."/>
            <person name="Kuo A."/>
            <person name="Tritt A."/>
            <person name="Lipzen A."/>
            <person name="He G."/>
            <person name="Yan M."/>
            <person name="Ng V."/>
            <person name="Cullen D."/>
            <person name="Martin F."/>
            <person name="Rosso M.-N."/>
            <person name="Henrissat B."/>
            <person name="Hibbett D."/>
            <person name="Martinez A.T."/>
            <person name="Grigoriev I.V."/>
        </authorList>
    </citation>
    <scope>NUCLEOTIDE SEQUENCE</scope>
    <source>
        <strain evidence="4">CIRM-BRFM 674</strain>
    </source>
</reference>
<dbReference type="Proteomes" id="UP000807469">
    <property type="component" value="Unassembled WGS sequence"/>
</dbReference>
<protein>
    <submittedName>
        <fullName evidence="4">NAD(P)-binding protein</fullName>
    </submittedName>
</protein>
<name>A0A9P6CWU8_9AGAR</name>
<dbReference type="PRINTS" id="PR00081">
    <property type="entry name" value="GDHRDH"/>
</dbReference>
<dbReference type="InterPro" id="IPR051468">
    <property type="entry name" value="Fungal_SecMetab_SDRs"/>
</dbReference>
<evidence type="ECO:0000313" key="4">
    <source>
        <dbReference type="EMBL" id="KAF9474953.1"/>
    </source>
</evidence>
<dbReference type="Gene3D" id="3.40.50.720">
    <property type="entry name" value="NAD(P)-binding Rossmann-like Domain"/>
    <property type="match status" value="1"/>
</dbReference>
<dbReference type="InterPro" id="IPR002347">
    <property type="entry name" value="SDR_fam"/>
</dbReference>
<gene>
    <name evidence="4" type="ORF">BDN70DRAFT_841634</name>
</gene>
<evidence type="ECO:0000313" key="5">
    <source>
        <dbReference type="Proteomes" id="UP000807469"/>
    </source>
</evidence>
<accession>A0A9P6CWU8</accession>
<dbReference type="InterPro" id="IPR020904">
    <property type="entry name" value="Sc_DH/Rdtase_CS"/>
</dbReference>
<evidence type="ECO:0000256" key="1">
    <source>
        <dbReference type="ARBA" id="ARBA00006484"/>
    </source>
</evidence>
<dbReference type="EMBL" id="MU155354">
    <property type="protein sequence ID" value="KAF9474953.1"/>
    <property type="molecule type" value="Genomic_DNA"/>
</dbReference>
<proteinExistence type="inferred from homology"/>
<dbReference type="GO" id="GO:0005737">
    <property type="term" value="C:cytoplasm"/>
    <property type="evidence" value="ECO:0007669"/>
    <property type="project" value="TreeGrafter"/>
</dbReference>
<dbReference type="OrthoDB" id="9876299at2759"/>
<comment type="caution">
    <text evidence="4">The sequence shown here is derived from an EMBL/GenBank/DDBJ whole genome shotgun (WGS) entry which is preliminary data.</text>
</comment>
<dbReference type="Pfam" id="PF00106">
    <property type="entry name" value="adh_short"/>
    <property type="match status" value="1"/>
</dbReference>
<organism evidence="4 5">
    <name type="scientific">Pholiota conissans</name>
    <dbReference type="NCBI Taxonomy" id="109636"/>
    <lineage>
        <taxon>Eukaryota</taxon>
        <taxon>Fungi</taxon>
        <taxon>Dikarya</taxon>
        <taxon>Basidiomycota</taxon>
        <taxon>Agaricomycotina</taxon>
        <taxon>Agaricomycetes</taxon>
        <taxon>Agaricomycetidae</taxon>
        <taxon>Agaricales</taxon>
        <taxon>Agaricineae</taxon>
        <taxon>Strophariaceae</taxon>
        <taxon>Pholiota</taxon>
    </lineage>
</organism>